<evidence type="ECO:0000256" key="2">
    <source>
        <dbReference type="SAM" id="Phobius"/>
    </source>
</evidence>
<evidence type="ECO:0000313" key="4">
    <source>
        <dbReference type="Proteomes" id="UP000634530"/>
    </source>
</evidence>
<sequence length="161" mass="16848">MKKTNRIKTIYLRTLGVLILAPTFLAAFLAGLAALVISVSTLTHAGNAWSIVVSCMAYITVVTTGWSGVITASCLYGHFMDCDSRPSWSPLAWIGLSLGVATSLALMIVLPDVKWLFGWPILGAVGLAALLLHAKPTAAPAPGSQGRPTSRPASEGAWSKG</sequence>
<organism evidence="3 4">
    <name type="scientific">Pseudomonas vanderleydeniana</name>
    <dbReference type="NCBI Taxonomy" id="2745495"/>
    <lineage>
        <taxon>Bacteria</taxon>
        <taxon>Pseudomonadati</taxon>
        <taxon>Pseudomonadota</taxon>
        <taxon>Gammaproteobacteria</taxon>
        <taxon>Pseudomonadales</taxon>
        <taxon>Pseudomonadaceae</taxon>
        <taxon>Pseudomonas</taxon>
    </lineage>
</organism>
<dbReference type="AlphaFoldDB" id="A0A9E6PR71"/>
<keyword evidence="2" id="KW-0812">Transmembrane</keyword>
<feature type="region of interest" description="Disordered" evidence="1">
    <location>
        <begin position="138"/>
        <end position="161"/>
    </location>
</feature>
<protein>
    <submittedName>
        <fullName evidence="3">Uncharacterized protein</fullName>
    </submittedName>
</protein>
<evidence type="ECO:0000313" key="3">
    <source>
        <dbReference type="EMBL" id="QXI30745.1"/>
    </source>
</evidence>
<reference evidence="3 4" key="2">
    <citation type="journal article" date="2021" name="Microorganisms">
        <title>The Ever-Expanding Pseudomonas Genus: Description of 43 New Species and Partition of the Pseudomonas putida Group.</title>
        <authorList>
            <person name="Girard L."/>
            <person name="Lood C."/>
            <person name="Hofte M."/>
            <person name="Vandamme P."/>
            <person name="Rokni-Zadeh H."/>
            <person name="van Noort V."/>
            <person name="Lavigne R."/>
            <person name="De Mot R."/>
        </authorList>
    </citation>
    <scope>NUCLEOTIDE SEQUENCE [LARGE SCALE GENOMIC DNA]</scope>
    <source>
        <strain evidence="3 4">RW8P3</strain>
    </source>
</reference>
<proteinExistence type="predicted"/>
<dbReference type="RefSeq" id="WP_186679732.1">
    <property type="nucleotide sequence ID" value="NZ_CP077093.1"/>
</dbReference>
<accession>A0A9E6PR71</accession>
<feature type="transmembrane region" description="Helical" evidence="2">
    <location>
        <begin position="49"/>
        <end position="79"/>
    </location>
</feature>
<name>A0A9E6PR71_9PSED</name>
<keyword evidence="2" id="KW-1133">Transmembrane helix</keyword>
<dbReference type="Proteomes" id="UP000634530">
    <property type="component" value="Chromosome"/>
</dbReference>
<keyword evidence="4" id="KW-1185">Reference proteome</keyword>
<gene>
    <name evidence="3" type="ORF">HU752_012705</name>
</gene>
<feature type="transmembrane region" description="Helical" evidence="2">
    <location>
        <begin position="12"/>
        <end position="37"/>
    </location>
</feature>
<reference evidence="3 4" key="1">
    <citation type="journal article" date="2020" name="Microorganisms">
        <title>Reliable Identification of Environmental Pseudomonas Isolates Using the rpoD Gene.</title>
        <authorList>
            <consortium name="The Broad Institute Genome Sequencing Platform"/>
            <person name="Girard L."/>
            <person name="Lood C."/>
            <person name="Rokni-Zadeh H."/>
            <person name="van Noort V."/>
            <person name="Lavigne R."/>
            <person name="De Mot R."/>
        </authorList>
    </citation>
    <scope>NUCLEOTIDE SEQUENCE [LARGE SCALE GENOMIC DNA]</scope>
    <source>
        <strain evidence="3 4">RW8P3</strain>
    </source>
</reference>
<dbReference type="KEGG" id="pvw:HU752_012705"/>
<feature type="transmembrane region" description="Helical" evidence="2">
    <location>
        <begin position="116"/>
        <end position="134"/>
    </location>
</feature>
<feature type="transmembrane region" description="Helical" evidence="2">
    <location>
        <begin position="91"/>
        <end position="110"/>
    </location>
</feature>
<keyword evidence="2" id="KW-0472">Membrane</keyword>
<dbReference type="EMBL" id="CP077093">
    <property type="protein sequence ID" value="QXI30745.1"/>
    <property type="molecule type" value="Genomic_DNA"/>
</dbReference>
<evidence type="ECO:0000256" key="1">
    <source>
        <dbReference type="SAM" id="MobiDB-lite"/>
    </source>
</evidence>